<protein>
    <recommendedName>
        <fullName evidence="1">HTH cro/C1-type domain-containing protein</fullName>
    </recommendedName>
</protein>
<dbReference type="InterPro" id="IPR010982">
    <property type="entry name" value="Lambda_DNA-bd_dom_sf"/>
</dbReference>
<dbReference type="SUPFAM" id="SSF47413">
    <property type="entry name" value="lambda repressor-like DNA-binding domains"/>
    <property type="match status" value="1"/>
</dbReference>
<comment type="caution">
    <text evidence="2">The sequence shown here is derived from an EMBL/GenBank/DDBJ whole genome shotgun (WGS) entry which is preliminary data.</text>
</comment>
<evidence type="ECO:0000259" key="1">
    <source>
        <dbReference type="PROSITE" id="PS50943"/>
    </source>
</evidence>
<dbReference type="InterPro" id="IPR001387">
    <property type="entry name" value="Cro/C1-type_HTH"/>
</dbReference>
<evidence type="ECO:0000313" key="3">
    <source>
        <dbReference type="Proteomes" id="UP001500929"/>
    </source>
</evidence>
<gene>
    <name evidence="2" type="ORF">GCM10009851_32320</name>
</gene>
<dbReference type="Gene3D" id="1.10.260.40">
    <property type="entry name" value="lambda repressor-like DNA-binding domains"/>
    <property type="match status" value="1"/>
</dbReference>
<accession>A0ABN3E0B9</accession>
<evidence type="ECO:0000313" key="2">
    <source>
        <dbReference type="EMBL" id="GAA2244607.1"/>
    </source>
</evidence>
<dbReference type="PROSITE" id="PS50943">
    <property type="entry name" value="HTH_CROC1"/>
    <property type="match status" value="1"/>
</dbReference>
<dbReference type="RefSeq" id="WP_259480707.1">
    <property type="nucleotide sequence ID" value="NZ_BAAAQY010000011.1"/>
</dbReference>
<organism evidence="2 3">
    <name type="scientific">Herbiconiux moechotypicola</name>
    <dbReference type="NCBI Taxonomy" id="637393"/>
    <lineage>
        <taxon>Bacteria</taxon>
        <taxon>Bacillati</taxon>
        <taxon>Actinomycetota</taxon>
        <taxon>Actinomycetes</taxon>
        <taxon>Micrococcales</taxon>
        <taxon>Microbacteriaceae</taxon>
        <taxon>Herbiconiux</taxon>
    </lineage>
</organism>
<dbReference type="SMART" id="SM00530">
    <property type="entry name" value="HTH_XRE"/>
    <property type="match status" value="1"/>
</dbReference>
<dbReference type="Pfam" id="PF13560">
    <property type="entry name" value="HTH_31"/>
    <property type="match status" value="1"/>
</dbReference>
<reference evidence="2 3" key="1">
    <citation type="journal article" date="2019" name="Int. J. Syst. Evol. Microbiol.">
        <title>The Global Catalogue of Microorganisms (GCM) 10K type strain sequencing project: providing services to taxonomists for standard genome sequencing and annotation.</title>
        <authorList>
            <consortium name="The Broad Institute Genomics Platform"/>
            <consortium name="The Broad Institute Genome Sequencing Center for Infectious Disease"/>
            <person name="Wu L."/>
            <person name="Ma J."/>
        </authorList>
    </citation>
    <scope>NUCLEOTIDE SEQUENCE [LARGE SCALE GENOMIC DNA]</scope>
    <source>
        <strain evidence="2 3">JCM 16117</strain>
    </source>
</reference>
<proteinExistence type="predicted"/>
<dbReference type="CDD" id="cd00093">
    <property type="entry name" value="HTH_XRE"/>
    <property type="match status" value="1"/>
</dbReference>
<dbReference type="Proteomes" id="UP001500929">
    <property type="component" value="Unassembled WGS sequence"/>
</dbReference>
<keyword evidence="3" id="KW-1185">Reference proteome</keyword>
<dbReference type="EMBL" id="BAAAQY010000011">
    <property type="protein sequence ID" value="GAA2244607.1"/>
    <property type="molecule type" value="Genomic_DNA"/>
</dbReference>
<name>A0ABN3E0B9_9MICO</name>
<sequence length="91" mass="9454">MSGMKRVRAQSGTTRKELVELADLSPSIVGRIERGKLDPTWGTLSRILEATGNQISGETVVSAGDPTAIAAAKTVLESVLTPTDDSPTSTG</sequence>
<feature type="domain" description="HTH cro/C1-type" evidence="1">
    <location>
        <begin position="4"/>
        <end position="60"/>
    </location>
</feature>